<feature type="compositionally biased region" description="Basic and acidic residues" evidence="2">
    <location>
        <begin position="191"/>
        <end position="207"/>
    </location>
</feature>
<feature type="compositionally biased region" description="Low complexity" evidence="2">
    <location>
        <begin position="71"/>
        <end position="84"/>
    </location>
</feature>
<dbReference type="AlphaFoldDB" id="A0A9D1WD26"/>
<dbReference type="InterPro" id="IPR025503">
    <property type="entry name" value="DUF4391"/>
</dbReference>
<evidence type="ECO:0000313" key="4">
    <source>
        <dbReference type="Proteomes" id="UP000886829"/>
    </source>
</evidence>
<accession>A0A9D1WD26</accession>
<gene>
    <name evidence="3" type="ORF">H9850_05845</name>
</gene>
<feature type="region of interest" description="Disordered" evidence="2">
    <location>
        <begin position="68"/>
        <end position="87"/>
    </location>
</feature>
<protein>
    <submittedName>
        <fullName evidence="3">DUF4391 domain-containing protein</fullName>
    </submittedName>
</protein>
<proteinExistence type="predicted"/>
<name>A0A9D1WD26_9GAMM</name>
<reference evidence="3" key="2">
    <citation type="submission" date="2021-04" db="EMBL/GenBank/DDBJ databases">
        <authorList>
            <person name="Gilroy R."/>
        </authorList>
    </citation>
    <scope>NUCLEOTIDE SEQUENCE</scope>
    <source>
        <strain evidence="3">USASDec5-558</strain>
    </source>
</reference>
<reference evidence="3" key="1">
    <citation type="journal article" date="2021" name="PeerJ">
        <title>Extensive microbial diversity within the chicken gut microbiome revealed by metagenomics and culture.</title>
        <authorList>
            <person name="Gilroy R."/>
            <person name="Ravi A."/>
            <person name="Getino M."/>
            <person name="Pursley I."/>
            <person name="Horton D.L."/>
            <person name="Alikhan N.F."/>
            <person name="Baker D."/>
            <person name="Gharbi K."/>
            <person name="Hall N."/>
            <person name="Watson M."/>
            <person name="Adriaenssens E.M."/>
            <person name="Foster-Nyarko E."/>
            <person name="Jarju S."/>
            <person name="Secka A."/>
            <person name="Antonio M."/>
            <person name="Oren A."/>
            <person name="Chaudhuri R.R."/>
            <person name="La Ragione R."/>
            <person name="Hildebrand F."/>
            <person name="Pallen M.J."/>
        </authorList>
    </citation>
    <scope>NUCLEOTIDE SEQUENCE</scope>
    <source>
        <strain evidence="3">USASDec5-558</strain>
    </source>
</reference>
<evidence type="ECO:0000256" key="1">
    <source>
        <dbReference type="SAM" id="Coils"/>
    </source>
</evidence>
<feature type="coiled-coil region" evidence="1">
    <location>
        <begin position="223"/>
        <end position="266"/>
    </location>
</feature>
<comment type="caution">
    <text evidence="3">The sequence shown here is derived from an EMBL/GenBank/DDBJ whole genome shotgun (WGS) entry which is preliminary data.</text>
</comment>
<dbReference type="Pfam" id="PF14335">
    <property type="entry name" value="DUF4391"/>
    <property type="match status" value="1"/>
</dbReference>
<feature type="region of interest" description="Disordered" evidence="2">
    <location>
        <begin position="191"/>
        <end position="212"/>
    </location>
</feature>
<dbReference type="Proteomes" id="UP000886829">
    <property type="component" value="Unassembled WGS sequence"/>
</dbReference>
<dbReference type="EMBL" id="DXEV01000112">
    <property type="protein sequence ID" value="HIX56976.1"/>
    <property type="molecule type" value="Genomic_DNA"/>
</dbReference>
<evidence type="ECO:0000256" key="2">
    <source>
        <dbReference type="SAM" id="MobiDB-lite"/>
    </source>
</evidence>
<keyword evidence="1" id="KW-0175">Coiled coil</keyword>
<organism evidence="3 4">
    <name type="scientific">Candidatus Anaerobiospirillum pullistercoris</name>
    <dbReference type="NCBI Taxonomy" id="2838452"/>
    <lineage>
        <taxon>Bacteria</taxon>
        <taxon>Pseudomonadati</taxon>
        <taxon>Pseudomonadota</taxon>
        <taxon>Gammaproteobacteria</taxon>
        <taxon>Aeromonadales</taxon>
        <taxon>Succinivibrionaceae</taxon>
        <taxon>Anaerobiospirillum</taxon>
    </lineage>
</organism>
<evidence type="ECO:0000313" key="3">
    <source>
        <dbReference type="EMBL" id="HIX56976.1"/>
    </source>
</evidence>
<sequence>MLHFPESSKVSLEQTMPLASFAQQFTQYYPEHAISRWLQQPDGQKALQEIERVSWIHKLTPEHLAELGEKTTTAPAPDTPPASSEAEDENIPVICLMELKLNYADSIVKPKILELLGTRGPMRYSLFVARRSNPDKPLQAWIRYVNPSTQKDTYCSTPWLSEAELEARIYPQGHSLKEVYDGLVRQILGLEHKHEQPPTARTDESTDTKPLPKHRDLHIDLRITDLESKIAQLEKKCRKEVQLNKKFAIRDKIRALKAELQDLRASAE</sequence>